<name>A0A6M3J9U5_9ZZZZ</name>
<sequence length="163" mass="16361">MIGRQGRSGDSAMSRKTLTLSGGAGAHADNLFLVTAPVLVSEIYGVVTTALAAGLTGAYLDLWDGVASVPLTLNAAVLTSLPAGSWMGKQDVAATAMTVQSAAAGALVEQAAGLPPMHPFEAVPKAAVATYIRLRHTSAGTSSGVIEFRVAYHSHGSGGISAA</sequence>
<reference evidence="1" key="1">
    <citation type="submission" date="2020-03" db="EMBL/GenBank/DDBJ databases">
        <title>The deep terrestrial virosphere.</title>
        <authorList>
            <person name="Holmfeldt K."/>
            <person name="Nilsson E."/>
            <person name="Simone D."/>
            <person name="Lopez-Fernandez M."/>
            <person name="Wu X."/>
            <person name="de Brujin I."/>
            <person name="Lundin D."/>
            <person name="Andersson A."/>
            <person name="Bertilsson S."/>
            <person name="Dopson M."/>
        </authorList>
    </citation>
    <scope>NUCLEOTIDE SEQUENCE</scope>
    <source>
        <strain evidence="1">MM415B00380</strain>
    </source>
</reference>
<organism evidence="1">
    <name type="scientific">viral metagenome</name>
    <dbReference type="NCBI Taxonomy" id="1070528"/>
    <lineage>
        <taxon>unclassified sequences</taxon>
        <taxon>metagenomes</taxon>
        <taxon>organismal metagenomes</taxon>
    </lineage>
</organism>
<accession>A0A6M3J9U5</accession>
<protein>
    <submittedName>
        <fullName evidence="1">Uncharacterized protein</fullName>
    </submittedName>
</protein>
<evidence type="ECO:0000313" key="1">
    <source>
        <dbReference type="EMBL" id="QJA65807.1"/>
    </source>
</evidence>
<dbReference type="EMBL" id="MT141544">
    <property type="protein sequence ID" value="QJA65807.1"/>
    <property type="molecule type" value="Genomic_DNA"/>
</dbReference>
<proteinExistence type="predicted"/>
<dbReference type="AlphaFoldDB" id="A0A6M3J9U5"/>
<gene>
    <name evidence="1" type="ORF">MM415B00380_0059</name>
</gene>